<dbReference type="AlphaFoldDB" id="A0A428UKT0"/>
<reference evidence="2 3" key="1">
    <citation type="submission" date="2017-06" db="EMBL/GenBank/DDBJ databases">
        <title>Comparative genomic analysis of Ambrosia Fusariam Clade fungi.</title>
        <authorList>
            <person name="Stajich J.E."/>
            <person name="Carrillo J."/>
            <person name="Kijimoto T."/>
            <person name="Eskalen A."/>
            <person name="O'Donnell K."/>
            <person name="Kasson M."/>
        </authorList>
    </citation>
    <scope>NUCLEOTIDE SEQUENCE [LARGE SCALE GENOMIC DNA]</scope>
    <source>
        <strain evidence="2 3">NRRL62579</strain>
    </source>
</reference>
<comment type="caution">
    <text evidence="2">The sequence shown here is derived from an EMBL/GenBank/DDBJ whole genome shotgun (WGS) entry which is preliminary data.</text>
</comment>
<proteinExistence type="inferred from homology"/>
<dbReference type="NCBIfam" id="TIGR00004">
    <property type="entry name" value="Rid family detoxifying hydrolase"/>
    <property type="match status" value="1"/>
</dbReference>
<protein>
    <submittedName>
        <fullName evidence="2">Uncharacterized protein</fullName>
    </submittedName>
</protein>
<evidence type="ECO:0000313" key="2">
    <source>
        <dbReference type="EMBL" id="RSM14921.1"/>
    </source>
</evidence>
<keyword evidence="3" id="KW-1185">Reference proteome</keyword>
<dbReference type="InterPro" id="IPR035959">
    <property type="entry name" value="RutC-like_sf"/>
</dbReference>
<dbReference type="Proteomes" id="UP000287144">
    <property type="component" value="Unassembled WGS sequence"/>
</dbReference>
<accession>A0A428UKT0</accession>
<comment type="similarity">
    <text evidence="1">Belongs to the RutC family.</text>
</comment>
<organism evidence="2 3">
    <name type="scientific">Fusarium oligoseptatum</name>
    <dbReference type="NCBI Taxonomy" id="2604345"/>
    <lineage>
        <taxon>Eukaryota</taxon>
        <taxon>Fungi</taxon>
        <taxon>Dikarya</taxon>
        <taxon>Ascomycota</taxon>
        <taxon>Pezizomycotina</taxon>
        <taxon>Sordariomycetes</taxon>
        <taxon>Hypocreomycetidae</taxon>
        <taxon>Hypocreales</taxon>
        <taxon>Nectriaceae</taxon>
        <taxon>Fusarium</taxon>
        <taxon>Fusarium solani species complex</taxon>
    </lineage>
</organism>
<dbReference type="FunFam" id="3.30.1330.40:FF:000001">
    <property type="entry name" value="L-PSP family endoribonuclease"/>
    <property type="match status" value="1"/>
</dbReference>
<name>A0A428UKT0_9HYPO</name>
<dbReference type="InterPro" id="IPR006056">
    <property type="entry name" value="RidA"/>
</dbReference>
<dbReference type="STRING" id="1325735.A0A428UKT0"/>
<dbReference type="SUPFAM" id="SSF55298">
    <property type="entry name" value="YjgF-like"/>
    <property type="match status" value="1"/>
</dbReference>
<dbReference type="PANTHER" id="PTHR11803:SF22">
    <property type="entry name" value="ENDORIBONUCLEASE FAMILY PROTEIN BRT1, PUTATIVE (AFU_ORTHOLOGUE AFUA_5G03780)-RELATED"/>
    <property type="match status" value="1"/>
</dbReference>
<sequence>MARVSLLSVIPSIMPTRTPILTDKAPVPRTVYSQAIVANGFVFCSGQIGKNPATGQMVSGTVKDRTRQTIENLGRVLEAAGSSLNDVVEVDVFLTARDDFAAMNEVYLEYFGELKPARTCVIIKELPSPTDIETKCTGLITK</sequence>
<dbReference type="GO" id="GO:0005739">
    <property type="term" value="C:mitochondrion"/>
    <property type="evidence" value="ECO:0007669"/>
    <property type="project" value="UniProtKB-ARBA"/>
</dbReference>
<dbReference type="GO" id="GO:0005829">
    <property type="term" value="C:cytosol"/>
    <property type="evidence" value="ECO:0007669"/>
    <property type="project" value="TreeGrafter"/>
</dbReference>
<gene>
    <name evidence="2" type="ORF">CEP52_000975</name>
</gene>
<dbReference type="InterPro" id="IPR006175">
    <property type="entry name" value="YjgF/YER057c/UK114"/>
</dbReference>
<dbReference type="Pfam" id="PF01042">
    <property type="entry name" value="Ribonuc_L-PSP"/>
    <property type="match status" value="1"/>
</dbReference>
<dbReference type="PANTHER" id="PTHR11803">
    <property type="entry name" value="2-IMINOBUTANOATE/2-IMINOPROPANOATE DEAMINASE RIDA"/>
    <property type="match status" value="1"/>
</dbReference>
<evidence type="ECO:0000256" key="1">
    <source>
        <dbReference type="ARBA" id="ARBA00010552"/>
    </source>
</evidence>
<dbReference type="Gene3D" id="3.30.1330.40">
    <property type="entry name" value="RutC-like"/>
    <property type="match status" value="1"/>
</dbReference>
<dbReference type="CDD" id="cd00448">
    <property type="entry name" value="YjgF_YER057c_UK114_family"/>
    <property type="match status" value="1"/>
</dbReference>
<evidence type="ECO:0000313" key="3">
    <source>
        <dbReference type="Proteomes" id="UP000287144"/>
    </source>
</evidence>
<dbReference type="GO" id="GO:0019239">
    <property type="term" value="F:deaminase activity"/>
    <property type="evidence" value="ECO:0007669"/>
    <property type="project" value="TreeGrafter"/>
</dbReference>
<dbReference type="EMBL" id="NKCK01000005">
    <property type="protein sequence ID" value="RSM14921.1"/>
    <property type="molecule type" value="Genomic_DNA"/>
</dbReference>